<dbReference type="RefSeq" id="WP_192143921.1">
    <property type="nucleotide sequence ID" value="NZ_JACYXZ010000003.1"/>
</dbReference>
<keyword evidence="4" id="KW-1185">Reference proteome</keyword>
<organism evidence="3 4">
    <name type="scientific">Nocardioides donggukensis</name>
    <dbReference type="NCBI Taxonomy" id="2774019"/>
    <lineage>
        <taxon>Bacteria</taxon>
        <taxon>Bacillati</taxon>
        <taxon>Actinomycetota</taxon>
        <taxon>Actinomycetes</taxon>
        <taxon>Propionibacteriales</taxon>
        <taxon>Nocardioidaceae</taxon>
        <taxon>Nocardioides</taxon>
    </lineage>
</organism>
<protein>
    <submittedName>
        <fullName evidence="3">ThuA domain-containing protein</fullName>
    </submittedName>
</protein>
<feature type="domain" description="ThuA-like" evidence="2">
    <location>
        <begin position="47"/>
        <end position="257"/>
    </location>
</feature>
<keyword evidence="1" id="KW-0732">Signal</keyword>
<dbReference type="InterPro" id="IPR029010">
    <property type="entry name" value="ThuA-like"/>
</dbReference>
<dbReference type="EMBL" id="JACYXZ010000003">
    <property type="protein sequence ID" value="MBD8870642.1"/>
    <property type="molecule type" value="Genomic_DNA"/>
</dbReference>
<name>A0A927K4N0_9ACTN</name>
<dbReference type="SUPFAM" id="SSF52317">
    <property type="entry name" value="Class I glutamine amidotransferase-like"/>
    <property type="match status" value="1"/>
</dbReference>
<sequence length="270" mass="28730">MRLRSILGTAGTLTGALVLAGTAALVPTQAVVPDGSDTSTAEASYDVLVFTKTAGFRHGSIPKGIAAVRQLGAAHGFTVTATEDAGVFNDADLADYEAVLWLSTTGDVLDAGQQDAFERYIRAGGGYVGVHAASDTEYDWPWYGGLVGAYFNGHPAQQTATIKVNGGSNPATAGLPRRWVRFDEWYNFRNYSEGSVRVLARLDESSYDAGRTAMGDHHPIAWCHPYDGGRAFYTGLGHTDASYSEPEFLDHLLGGIQQVAGVAKFNCGQD</sequence>
<evidence type="ECO:0000256" key="1">
    <source>
        <dbReference type="SAM" id="SignalP"/>
    </source>
</evidence>
<reference evidence="3" key="1">
    <citation type="submission" date="2020-09" db="EMBL/GenBank/DDBJ databases">
        <title>Nocardioides sp. strain MJB4 16S ribosomal RNA gene Genome sequencing and assembly.</title>
        <authorList>
            <person name="Kim I."/>
        </authorList>
    </citation>
    <scope>NUCLEOTIDE SEQUENCE</scope>
    <source>
        <strain evidence="3">MJB4</strain>
    </source>
</reference>
<feature type="signal peptide" evidence="1">
    <location>
        <begin position="1"/>
        <end position="20"/>
    </location>
</feature>
<feature type="chain" id="PRO_5039305037" evidence="1">
    <location>
        <begin position="21"/>
        <end position="270"/>
    </location>
</feature>
<dbReference type="AlphaFoldDB" id="A0A927K4N0"/>
<dbReference type="Gene3D" id="3.40.50.880">
    <property type="match status" value="1"/>
</dbReference>
<evidence type="ECO:0000313" key="4">
    <source>
        <dbReference type="Proteomes" id="UP000616839"/>
    </source>
</evidence>
<accession>A0A927K4N0</accession>
<evidence type="ECO:0000259" key="2">
    <source>
        <dbReference type="Pfam" id="PF06283"/>
    </source>
</evidence>
<dbReference type="Pfam" id="PF06283">
    <property type="entry name" value="ThuA"/>
    <property type="match status" value="1"/>
</dbReference>
<dbReference type="PANTHER" id="PTHR40469">
    <property type="entry name" value="SECRETED GLYCOSYL HYDROLASE"/>
    <property type="match status" value="1"/>
</dbReference>
<dbReference type="PANTHER" id="PTHR40469:SF2">
    <property type="entry name" value="GALACTOSE-BINDING DOMAIN-LIKE SUPERFAMILY PROTEIN"/>
    <property type="match status" value="1"/>
</dbReference>
<comment type="caution">
    <text evidence="3">The sequence shown here is derived from an EMBL/GenBank/DDBJ whole genome shotgun (WGS) entry which is preliminary data.</text>
</comment>
<gene>
    <name evidence="3" type="ORF">IE331_13485</name>
</gene>
<proteinExistence type="predicted"/>
<dbReference type="Proteomes" id="UP000616839">
    <property type="component" value="Unassembled WGS sequence"/>
</dbReference>
<dbReference type="InterPro" id="IPR029062">
    <property type="entry name" value="Class_I_gatase-like"/>
</dbReference>
<evidence type="ECO:0000313" key="3">
    <source>
        <dbReference type="EMBL" id="MBD8870642.1"/>
    </source>
</evidence>